<evidence type="ECO:0000256" key="3">
    <source>
        <dbReference type="ARBA" id="ARBA00022692"/>
    </source>
</evidence>
<comment type="subcellular location">
    <subcellularLocation>
        <location evidence="1">Membrane</location>
        <topology evidence="1">Multi-pass membrane protein</topology>
    </subcellularLocation>
</comment>
<feature type="transmembrane region" description="Helical" evidence="7">
    <location>
        <begin position="317"/>
        <end position="336"/>
    </location>
</feature>
<feature type="transmembrane region" description="Helical" evidence="7">
    <location>
        <begin position="410"/>
        <end position="428"/>
    </location>
</feature>
<evidence type="ECO:0000256" key="7">
    <source>
        <dbReference type="SAM" id="Phobius"/>
    </source>
</evidence>
<feature type="transmembrane region" description="Helical" evidence="7">
    <location>
        <begin position="348"/>
        <end position="370"/>
    </location>
</feature>
<dbReference type="Gene3D" id="1.20.1250.20">
    <property type="entry name" value="MFS general substrate transporter like domains"/>
    <property type="match status" value="1"/>
</dbReference>
<dbReference type="InterPro" id="IPR020846">
    <property type="entry name" value="MFS_dom"/>
</dbReference>
<comment type="similarity">
    <text evidence="6">Belongs to the major facilitator superfamily. Spinster (TC 2.A.1.49) family.</text>
</comment>
<evidence type="ECO:0000256" key="6">
    <source>
        <dbReference type="ARBA" id="ARBA00024338"/>
    </source>
</evidence>
<feature type="transmembrane region" description="Helical" evidence="7">
    <location>
        <begin position="127"/>
        <end position="145"/>
    </location>
</feature>
<dbReference type="PANTHER" id="PTHR23505">
    <property type="entry name" value="SPINSTER"/>
    <property type="match status" value="1"/>
</dbReference>
<evidence type="ECO:0000313" key="9">
    <source>
        <dbReference type="EMBL" id="MBN3288338.1"/>
    </source>
</evidence>
<keyword evidence="10" id="KW-1185">Reference proteome</keyword>
<keyword evidence="5 7" id="KW-0472">Membrane</keyword>
<sequence>MGMLDFCKAGGYPVYILCILLITYLLNQLDRYILAIVILPLAQEIHFGDKSCLPNETSQPGPLQCNNASDEKHCKSLLNADSIPYCKWDYNGNGWEYQIMAGPIFILIYTFMGIFIGFLADAANRKNLLAVSLFFWSLMTFLMGFAQEYWHLVLLRFGQGIGEAGCTPFAASLIADYFPEAARGSAMGFYNWGIYTGYSLSFAVGNYITRANIMGLGWRWTFFICGIPGFLVSLVVLITVKEPQRTQGTGERAHNANTPSSLSLSQRLSRILQPFLSPSLLLLCLAGSIRNAGGYVWAYNAQIYFSQYFPVEDVGRWLSWIPLVGGSFGVLFGGFISDRVVKKRGLPARIWVLVISQIVAAPFLVGVLWLSPPYAFLLLIPANIIGEMWVGVTLAIVVELVPPVIRTSAVAFYLFIITNIGGNMPLLVPPLTSLYGLRTALLILFPGMYVAGK</sequence>
<evidence type="ECO:0000259" key="8">
    <source>
        <dbReference type="PROSITE" id="PS50850"/>
    </source>
</evidence>
<accession>A0ABS2YPE4</accession>
<gene>
    <name evidence="9" type="primary">Spns1</name>
    <name evidence="9" type="ORF">GTO93_0005012</name>
</gene>
<name>A0ABS2YPE4_POLSP</name>
<dbReference type="SUPFAM" id="SSF103473">
    <property type="entry name" value="MFS general substrate transporter"/>
    <property type="match status" value="1"/>
</dbReference>
<dbReference type="Proteomes" id="UP001166093">
    <property type="component" value="Unassembled WGS sequence"/>
</dbReference>
<feature type="transmembrane region" description="Helical" evidence="7">
    <location>
        <begin position="434"/>
        <end position="452"/>
    </location>
</feature>
<evidence type="ECO:0000256" key="1">
    <source>
        <dbReference type="ARBA" id="ARBA00004141"/>
    </source>
</evidence>
<evidence type="ECO:0000256" key="5">
    <source>
        <dbReference type="ARBA" id="ARBA00023136"/>
    </source>
</evidence>
<feature type="transmembrane region" description="Helical" evidence="7">
    <location>
        <begin position="12"/>
        <end position="29"/>
    </location>
</feature>
<dbReference type="InterPro" id="IPR011701">
    <property type="entry name" value="MFS"/>
</dbReference>
<dbReference type="PANTHER" id="PTHR23505:SF79">
    <property type="entry name" value="PROTEIN SPINSTER"/>
    <property type="match status" value="1"/>
</dbReference>
<dbReference type="Pfam" id="PF07690">
    <property type="entry name" value="MFS_1"/>
    <property type="match status" value="1"/>
</dbReference>
<protein>
    <submittedName>
        <fullName evidence="9">SPNS1 protein</fullName>
    </submittedName>
</protein>
<feature type="transmembrane region" description="Helical" evidence="7">
    <location>
        <begin position="189"/>
        <end position="208"/>
    </location>
</feature>
<evidence type="ECO:0000256" key="4">
    <source>
        <dbReference type="ARBA" id="ARBA00022989"/>
    </source>
</evidence>
<feature type="domain" description="Major facilitator superfamily (MFS) profile" evidence="8">
    <location>
        <begin position="16"/>
        <end position="453"/>
    </location>
</feature>
<keyword evidence="3 7" id="KW-0812">Transmembrane</keyword>
<feature type="transmembrane region" description="Helical" evidence="7">
    <location>
        <begin position="376"/>
        <end position="398"/>
    </location>
</feature>
<dbReference type="CDD" id="cd17328">
    <property type="entry name" value="MFS_spinster_like"/>
    <property type="match status" value="1"/>
</dbReference>
<feature type="transmembrane region" description="Helical" evidence="7">
    <location>
        <begin position="97"/>
        <end position="120"/>
    </location>
</feature>
<dbReference type="InterPro" id="IPR044770">
    <property type="entry name" value="MFS_spinster-like"/>
</dbReference>
<dbReference type="EMBL" id="JAAWVQ010174549">
    <property type="protein sequence ID" value="MBN3288338.1"/>
    <property type="molecule type" value="Genomic_DNA"/>
</dbReference>
<dbReference type="InterPro" id="IPR036259">
    <property type="entry name" value="MFS_trans_sf"/>
</dbReference>
<evidence type="ECO:0000313" key="10">
    <source>
        <dbReference type="Proteomes" id="UP001166093"/>
    </source>
</evidence>
<reference evidence="9" key="1">
    <citation type="journal article" date="2021" name="Cell">
        <title>Tracing the genetic footprints of vertebrate landing in non-teleost ray-finned fishes.</title>
        <authorList>
            <person name="Bi X."/>
            <person name="Wang K."/>
            <person name="Yang L."/>
            <person name="Pan H."/>
            <person name="Jiang H."/>
            <person name="Wei Q."/>
            <person name="Fang M."/>
            <person name="Yu H."/>
            <person name="Zhu C."/>
            <person name="Cai Y."/>
            <person name="He Y."/>
            <person name="Gan X."/>
            <person name="Zeng H."/>
            <person name="Yu D."/>
            <person name="Zhu Y."/>
            <person name="Jiang H."/>
            <person name="Qiu Q."/>
            <person name="Yang H."/>
            <person name="Zhang Y.E."/>
            <person name="Wang W."/>
            <person name="Zhu M."/>
            <person name="He S."/>
            <person name="Zhang G."/>
        </authorList>
    </citation>
    <scope>NUCLEOTIDE SEQUENCE</scope>
    <source>
        <strain evidence="9">Pddl_001</strain>
    </source>
</reference>
<dbReference type="PROSITE" id="PS50850">
    <property type="entry name" value="MFS"/>
    <property type="match status" value="1"/>
</dbReference>
<keyword evidence="2" id="KW-0813">Transport</keyword>
<feature type="non-terminal residue" evidence="9">
    <location>
        <position position="1"/>
    </location>
</feature>
<comment type="caution">
    <text evidence="9">The sequence shown here is derived from an EMBL/GenBank/DDBJ whole genome shotgun (WGS) entry which is preliminary data.</text>
</comment>
<proteinExistence type="inferred from homology"/>
<organism evidence="9 10">
    <name type="scientific">Polyodon spathula</name>
    <name type="common">North American paddlefish</name>
    <name type="synonym">Squalus spathula</name>
    <dbReference type="NCBI Taxonomy" id="7913"/>
    <lineage>
        <taxon>Eukaryota</taxon>
        <taxon>Metazoa</taxon>
        <taxon>Chordata</taxon>
        <taxon>Craniata</taxon>
        <taxon>Vertebrata</taxon>
        <taxon>Euteleostomi</taxon>
        <taxon>Actinopterygii</taxon>
        <taxon>Chondrostei</taxon>
        <taxon>Acipenseriformes</taxon>
        <taxon>Polyodontidae</taxon>
        <taxon>Polyodon</taxon>
    </lineage>
</organism>
<feature type="transmembrane region" description="Helical" evidence="7">
    <location>
        <begin position="220"/>
        <end position="240"/>
    </location>
</feature>
<keyword evidence="4 7" id="KW-1133">Transmembrane helix</keyword>
<feature type="non-terminal residue" evidence="9">
    <location>
        <position position="453"/>
    </location>
</feature>
<evidence type="ECO:0000256" key="2">
    <source>
        <dbReference type="ARBA" id="ARBA00022448"/>
    </source>
</evidence>